<dbReference type="GO" id="GO:0031201">
    <property type="term" value="C:SNARE complex"/>
    <property type="evidence" value="ECO:0007669"/>
    <property type="project" value="TreeGrafter"/>
</dbReference>
<dbReference type="Gene3D" id="1.20.5.110">
    <property type="match status" value="1"/>
</dbReference>
<reference evidence="9" key="1">
    <citation type="submission" date="2021-01" db="EMBL/GenBank/DDBJ databases">
        <authorList>
            <person name="Corre E."/>
            <person name="Pelletier E."/>
            <person name="Niang G."/>
            <person name="Scheremetjew M."/>
            <person name="Finn R."/>
            <person name="Kale V."/>
            <person name="Holt S."/>
            <person name="Cochrane G."/>
            <person name="Meng A."/>
            <person name="Brown T."/>
            <person name="Cohen L."/>
        </authorList>
    </citation>
    <scope>NUCLEOTIDE SEQUENCE</scope>
    <source>
        <strain evidence="9">CCAP1064/1</strain>
    </source>
</reference>
<evidence type="ECO:0000256" key="6">
    <source>
        <dbReference type="ARBA" id="ARBA00023034"/>
    </source>
</evidence>
<dbReference type="EMBL" id="HBEL01034586">
    <property type="protein sequence ID" value="CAD8420133.1"/>
    <property type="molecule type" value="Transcribed_RNA"/>
</dbReference>
<keyword evidence="7 8" id="KW-0472">Membrane</keyword>
<protein>
    <submittedName>
        <fullName evidence="9">Uncharacterized protein</fullName>
    </submittedName>
</protein>
<keyword evidence="6" id="KW-0333">Golgi apparatus</keyword>
<evidence type="ECO:0000256" key="4">
    <source>
        <dbReference type="ARBA" id="ARBA00022927"/>
    </source>
</evidence>
<dbReference type="GO" id="GO:0000139">
    <property type="term" value="C:Golgi membrane"/>
    <property type="evidence" value="ECO:0007669"/>
    <property type="project" value="UniProtKB-SubCell"/>
</dbReference>
<dbReference type="GO" id="GO:0031902">
    <property type="term" value="C:late endosome membrane"/>
    <property type="evidence" value="ECO:0007669"/>
    <property type="project" value="TreeGrafter"/>
</dbReference>
<dbReference type="GO" id="GO:0005484">
    <property type="term" value="F:SNAP receptor activity"/>
    <property type="evidence" value="ECO:0007669"/>
    <property type="project" value="InterPro"/>
</dbReference>
<dbReference type="GO" id="GO:0005789">
    <property type="term" value="C:endoplasmic reticulum membrane"/>
    <property type="evidence" value="ECO:0007669"/>
    <property type="project" value="TreeGrafter"/>
</dbReference>
<dbReference type="GO" id="GO:0015031">
    <property type="term" value="P:protein transport"/>
    <property type="evidence" value="ECO:0007669"/>
    <property type="project" value="UniProtKB-KW"/>
</dbReference>
<dbReference type="AlphaFoldDB" id="A0A7S0CDY4"/>
<evidence type="ECO:0000256" key="1">
    <source>
        <dbReference type="ARBA" id="ARBA00004409"/>
    </source>
</evidence>
<accession>A0A7S0CDY4</accession>
<keyword evidence="5 8" id="KW-1133">Transmembrane helix</keyword>
<dbReference type="PANTHER" id="PTHR21230:SF1">
    <property type="entry name" value="GOLGI SNAP RECEPTOR COMPLEX MEMBER 2"/>
    <property type="match status" value="1"/>
</dbReference>
<keyword evidence="2" id="KW-0813">Transport</keyword>
<organism evidence="9">
    <name type="scientific">Proboscia inermis</name>
    <dbReference type="NCBI Taxonomy" id="420281"/>
    <lineage>
        <taxon>Eukaryota</taxon>
        <taxon>Sar</taxon>
        <taxon>Stramenopiles</taxon>
        <taxon>Ochrophyta</taxon>
        <taxon>Bacillariophyta</taxon>
        <taxon>Coscinodiscophyceae</taxon>
        <taxon>Rhizosoleniophycidae</taxon>
        <taxon>Rhizosoleniales</taxon>
        <taxon>Rhizosoleniaceae</taxon>
        <taxon>Proboscia</taxon>
    </lineage>
</organism>
<evidence type="ECO:0000256" key="8">
    <source>
        <dbReference type="SAM" id="Phobius"/>
    </source>
</evidence>
<feature type="transmembrane region" description="Helical" evidence="8">
    <location>
        <begin position="142"/>
        <end position="160"/>
    </location>
</feature>
<dbReference type="InterPro" id="IPR027027">
    <property type="entry name" value="GOSR2/Membrin/Bos1"/>
</dbReference>
<evidence type="ECO:0000256" key="2">
    <source>
        <dbReference type="ARBA" id="ARBA00022448"/>
    </source>
</evidence>
<evidence type="ECO:0000256" key="5">
    <source>
        <dbReference type="ARBA" id="ARBA00022989"/>
    </source>
</evidence>
<dbReference type="GO" id="GO:0000149">
    <property type="term" value="F:SNARE binding"/>
    <property type="evidence" value="ECO:0007669"/>
    <property type="project" value="TreeGrafter"/>
</dbReference>
<dbReference type="GO" id="GO:0006906">
    <property type="term" value="P:vesicle fusion"/>
    <property type="evidence" value="ECO:0007669"/>
    <property type="project" value="TreeGrafter"/>
</dbReference>
<evidence type="ECO:0000313" key="9">
    <source>
        <dbReference type="EMBL" id="CAD8420133.1"/>
    </source>
</evidence>
<dbReference type="PANTHER" id="PTHR21230">
    <property type="entry name" value="VESICLE TRANSPORT V-SNARE PROTEIN VTI1-RELATED"/>
    <property type="match status" value="1"/>
</dbReference>
<sequence>MDSLVHRERPAQREVWKRKIHELREDAMSIRRQVEYCDQMSTNSMRHMRERDELLAMRRRRRRVGSENTAEIDDLAGESTSLDQSRSMMVDLLSGGEGMLGGLRDQRNALGSVRKTLLNMGNTLGLSNSTMRIIERRDVTDAYLVFGGMVITLIVIYFLWFR</sequence>
<dbReference type="SUPFAM" id="SSF58038">
    <property type="entry name" value="SNARE fusion complex"/>
    <property type="match status" value="1"/>
</dbReference>
<evidence type="ECO:0000256" key="3">
    <source>
        <dbReference type="ARBA" id="ARBA00022692"/>
    </source>
</evidence>
<proteinExistence type="predicted"/>
<name>A0A7S0CDY4_9STRA</name>
<evidence type="ECO:0000256" key="7">
    <source>
        <dbReference type="ARBA" id="ARBA00023136"/>
    </source>
</evidence>
<dbReference type="Pfam" id="PF12352">
    <property type="entry name" value="V-SNARE_C"/>
    <property type="match status" value="1"/>
</dbReference>
<keyword evidence="3 8" id="KW-0812">Transmembrane</keyword>
<dbReference type="GO" id="GO:0012507">
    <property type="term" value="C:ER to Golgi transport vesicle membrane"/>
    <property type="evidence" value="ECO:0007669"/>
    <property type="project" value="TreeGrafter"/>
</dbReference>
<dbReference type="PIRSF" id="PIRSF028865">
    <property type="entry name" value="Membrin-2"/>
    <property type="match status" value="1"/>
</dbReference>
<keyword evidence="4" id="KW-0653">Protein transport</keyword>
<gene>
    <name evidence="9" type="ORF">PINE0816_LOCUS16269</name>
</gene>
<comment type="subcellular location">
    <subcellularLocation>
        <location evidence="1">Golgi apparatus membrane</location>
        <topology evidence="1">Single-pass type IV membrane protein</topology>
    </subcellularLocation>
</comment>